<feature type="domain" description="Gylcosyl hydrolase 115 C-terminal" evidence="3">
    <location>
        <begin position="821"/>
        <end position="913"/>
    </location>
</feature>
<evidence type="ECO:0000313" key="5">
    <source>
        <dbReference type="Proteomes" id="UP000054097"/>
    </source>
</evidence>
<dbReference type="GO" id="GO:0016787">
    <property type="term" value="F:hydrolase activity"/>
    <property type="evidence" value="ECO:0007669"/>
    <property type="project" value="UniProtKB-KW"/>
</dbReference>
<dbReference type="PANTHER" id="PTHR37842">
    <property type="match status" value="1"/>
</dbReference>
<organism evidence="4 5">
    <name type="scientific">Serendipita vermifera MAFF 305830</name>
    <dbReference type="NCBI Taxonomy" id="933852"/>
    <lineage>
        <taxon>Eukaryota</taxon>
        <taxon>Fungi</taxon>
        <taxon>Dikarya</taxon>
        <taxon>Basidiomycota</taxon>
        <taxon>Agaricomycotina</taxon>
        <taxon>Agaricomycetes</taxon>
        <taxon>Sebacinales</taxon>
        <taxon>Serendipitaceae</taxon>
        <taxon>Serendipita</taxon>
    </lineage>
</organism>
<dbReference type="Gene3D" id="3.30.379.10">
    <property type="entry name" value="Chitobiase/beta-hexosaminidase domain 2-like"/>
    <property type="match status" value="1"/>
</dbReference>
<dbReference type="InterPro" id="IPR042301">
    <property type="entry name" value="GH115_sf"/>
</dbReference>
<dbReference type="Gene3D" id="3.20.20.520">
    <property type="entry name" value="Glycosyl hydrolase family 115"/>
    <property type="match status" value="1"/>
</dbReference>
<dbReference type="InterPro" id="IPR041437">
    <property type="entry name" value="GH115_C"/>
</dbReference>
<gene>
    <name evidence="4" type="ORF">M408DRAFT_237730</name>
</gene>
<dbReference type="InterPro" id="IPR029018">
    <property type="entry name" value="Hex-like_dom2"/>
</dbReference>
<dbReference type="Gene3D" id="1.20.58.2150">
    <property type="match status" value="1"/>
</dbReference>
<dbReference type="STRING" id="933852.A0A0C3B4H8"/>
<evidence type="ECO:0000256" key="2">
    <source>
        <dbReference type="SAM" id="SignalP"/>
    </source>
</evidence>
<accession>A0A0C3B4H8</accession>
<evidence type="ECO:0000259" key="3">
    <source>
        <dbReference type="Pfam" id="PF17829"/>
    </source>
</evidence>
<dbReference type="Pfam" id="PF17829">
    <property type="entry name" value="GH115_C"/>
    <property type="match status" value="1"/>
</dbReference>
<dbReference type="Gene3D" id="2.60.120.1620">
    <property type="match status" value="1"/>
</dbReference>
<evidence type="ECO:0000256" key="1">
    <source>
        <dbReference type="ARBA" id="ARBA00022801"/>
    </source>
</evidence>
<keyword evidence="5" id="KW-1185">Reference proteome</keyword>
<dbReference type="Pfam" id="PF15979">
    <property type="entry name" value="Glyco_hydro_115"/>
    <property type="match status" value="1"/>
</dbReference>
<dbReference type="Proteomes" id="UP000054097">
    <property type="component" value="Unassembled WGS sequence"/>
</dbReference>
<name>A0A0C3B4H8_SERVB</name>
<dbReference type="PANTHER" id="PTHR37842:SF2">
    <property type="entry name" value="GYLCOSYL HYDROLASE 115 C-TERMINAL DOMAIN-CONTAINING PROTEIN"/>
    <property type="match status" value="1"/>
</dbReference>
<feature type="signal peptide" evidence="2">
    <location>
        <begin position="1"/>
        <end position="20"/>
    </location>
</feature>
<dbReference type="AlphaFoldDB" id="A0A0C3B4H8"/>
<keyword evidence="2" id="KW-0732">Signal</keyword>
<reference evidence="5" key="2">
    <citation type="submission" date="2015-01" db="EMBL/GenBank/DDBJ databases">
        <title>Evolutionary Origins and Diversification of the Mycorrhizal Mutualists.</title>
        <authorList>
            <consortium name="DOE Joint Genome Institute"/>
            <consortium name="Mycorrhizal Genomics Consortium"/>
            <person name="Kohler A."/>
            <person name="Kuo A."/>
            <person name="Nagy L.G."/>
            <person name="Floudas D."/>
            <person name="Copeland A."/>
            <person name="Barry K.W."/>
            <person name="Cichocki N."/>
            <person name="Veneault-Fourrey C."/>
            <person name="LaButti K."/>
            <person name="Lindquist E.A."/>
            <person name="Lipzen A."/>
            <person name="Lundell T."/>
            <person name="Morin E."/>
            <person name="Murat C."/>
            <person name="Riley R."/>
            <person name="Ohm R."/>
            <person name="Sun H."/>
            <person name="Tunlid A."/>
            <person name="Henrissat B."/>
            <person name="Grigoriev I.V."/>
            <person name="Hibbett D.S."/>
            <person name="Martin F."/>
        </authorList>
    </citation>
    <scope>NUCLEOTIDE SEQUENCE [LARGE SCALE GENOMIC DNA]</scope>
    <source>
        <strain evidence="5">MAFF 305830</strain>
    </source>
</reference>
<evidence type="ECO:0000313" key="4">
    <source>
        <dbReference type="EMBL" id="KIM31745.1"/>
    </source>
</evidence>
<sequence length="922" mass="102994">MRFTQSILYLGLVSISRVLAIGGPTCLSFTSTQYALSTQDTPATIWIDASDWPGVHRAALDLQNDLEKVTGKRPVILNITLSSGTTDDLPGTPDSLSAPIPIIIGTLGKSNLLKLAAQLNPNINNKFGSIQGKWEAGISEVVKNFIPGVGTAYAIVGSDKRGTIYGIYDFLEQAGVSPWHWWADVPYKSHPEIYASSNITCSHGEPSVKYRGIFLNDEQPALTDWAFAKYSNGTSSNRPPFNRFFYSTIFELLLRLKANYLWPAMWNSAFGVDDPLNQFTADYYGIVMGTSHQEPMLRASPPEWNMFGSGPWNWDENQANLTKFWTDGVKRALPYESIYTIGMRGTGDLPLDESGNIALLERIVAGQRDILSGVYNKNASEVPQLWCLYKEVQGYYERGMRVPDDVILLWTDDNWGNIRRLPAADERNRVGGAGVYYHFDYVGDPRDYKWGNAHAINKFHHQLEMAKRYDADKIWIVNVGDLKPHEVSVDFFMTYAWNTTIWSKDDLDKYRNQWALREFGSAELAPSIADILKRSSHLNARVKNELINSTTYSLTSYREAETVMAEWDTLVDKSTQILNTLPSDYHAAYFELLHHTVIASRTSQAMYINAGYNQLYASQARSQTNAMADSVETLFEQDADIRDEYHGLLDGKWDHMMSQTHLGYYYWQQPMLDTMPSVTRVQKRQVALSGLMRLTVEGSKGAWPGDNSNQCAQGYNCPPPAVPPLTPFSPIPNRYFEVSAGGPTPFDWNATWSATWLQLNPSSGHIADASSGQRVLMSVDWSAVPAGTAPTGVVTLRSSTGQSTTVSLVANHTSVPAGFHGFVEDGGIISIQPEHYSRSTAVDNVSWEVLPDYGKNLSAVSPQIKVDSRWTAGSGPLLEYDFYSYNSNSGNITITVYSAPSLNTYPGHPLTYETFFYELDYY</sequence>
<keyword evidence="1 4" id="KW-0378">Hydrolase</keyword>
<reference evidence="4 5" key="1">
    <citation type="submission" date="2014-04" db="EMBL/GenBank/DDBJ databases">
        <authorList>
            <consortium name="DOE Joint Genome Institute"/>
            <person name="Kuo A."/>
            <person name="Zuccaro A."/>
            <person name="Kohler A."/>
            <person name="Nagy L.G."/>
            <person name="Floudas D."/>
            <person name="Copeland A."/>
            <person name="Barry K.W."/>
            <person name="Cichocki N."/>
            <person name="Veneault-Fourrey C."/>
            <person name="LaButti K."/>
            <person name="Lindquist E.A."/>
            <person name="Lipzen A."/>
            <person name="Lundell T."/>
            <person name="Morin E."/>
            <person name="Murat C."/>
            <person name="Sun H."/>
            <person name="Tunlid A."/>
            <person name="Henrissat B."/>
            <person name="Grigoriev I.V."/>
            <person name="Hibbett D.S."/>
            <person name="Martin F."/>
            <person name="Nordberg H.P."/>
            <person name="Cantor M.N."/>
            <person name="Hua S.X."/>
        </authorList>
    </citation>
    <scope>NUCLEOTIDE SEQUENCE [LARGE SCALE GENOMIC DNA]</scope>
    <source>
        <strain evidence="4 5">MAFF 305830</strain>
    </source>
</reference>
<proteinExistence type="predicted"/>
<dbReference type="InterPro" id="IPR031924">
    <property type="entry name" value="GH115"/>
</dbReference>
<protein>
    <submittedName>
        <fullName evidence="4">Glycoside hydrolase family 115 protein</fullName>
    </submittedName>
</protein>
<feature type="chain" id="PRO_5002161409" evidence="2">
    <location>
        <begin position="21"/>
        <end position="922"/>
    </location>
</feature>
<dbReference type="EMBL" id="KN824281">
    <property type="protein sequence ID" value="KIM31745.1"/>
    <property type="molecule type" value="Genomic_DNA"/>
</dbReference>
<dbReference type="HOGENOM" id="CLU_004852_0_0_1"/>
<dbReference type="OrthoDB" id="4849794at2759"/>